<dbReference type="AlphaFoldDB" id="A0ABD1GYB1"/>
<dbReference type="Proteomes" id="UP001567538">
    <property type="component" value="Unassembled WGS sequence"/>
</dbReference>
<gene>
    <name evidence="1" type="ORF">AAHA92_17286</name>
</gene>
<evidence type="ECO:0000313" key="2">
    <source>
        <dbReference type="Proteomes" id="UP001567538"/>
    </source>
</evidence>
<accession>A0ABD1GYB1</accession>
<organism evidence="1 2">
    <name type="scientific">Salvia divinorum</name>
    <name type="common">Maria pastora</name>
    <name type="synonym">Diviner's sage</name>
    <dbReference type="NCBI Taxonomy" id="28513"/>
    <lineage>
        <taxon>Eukaryota</taxon>
        <taxon>Viridiplantae</taxon>
        <taxon>Streptophyta</taxon>
        <taxon>Embryophyta</taxon>
        <taxon>Tracheophyta</taxon>
        <taxon>Spermatophyta</taxon>
        <taxon>Magnoliopsida</taxon>
        <taxon>eudicotyledons</taxon>
        <taxon>Gunneridae</taxon>
        <taxon>Pentapetalae</taxon>
        <taxon>asterids</taxon>
        <taxon>lamiids</taxon>
        <taxon>Lamiales</taxon>
        <taxon>Lamiaceae</taxon>
        <taxon>Nepetoideae</taxon>
        <taxon>Mentheae</taxon>
        <taxon>Salviinae</taxon>
        <taxon>Salvia</taxon>
        <taxon>Salvia subgen. Calosphace</taxon>
    </lineage>
</organism>
<name>A0ABD1GYB1_SALDI</name>
<reference evidence="1 2" key="1">
    <citation type="submission" date="2024-06" db="EMBL/GenBank/DDBJ databases">
        <title>A chromosome level genome sequence of Diviner's sage (Salvia divinorum).</title>
        <authorList>
            <person name="Ford S.A."/>
            <person name="Ro D.-K."/>
            <person name="Ness R.W."/>
            <person name="Phillips M.A."/>
        </authorList>
    </citation>
    <scope>NUCLEOTIDE SEQUENCE [LARGE SCALE GENOMIC DNA]</scope>
    <source>
        <strain evidence="1">SAF-2024a</strain>
        <tissue evidence="1">Leaf</tissue>
    </source>
</reference>
<evidence type="ECO:0000313" key="1">
    <source>
        <dbReference type="EMBL" id="KAL1549151.1"/>
    </source>
</evidence>
<comment type="caution">
    <text evidence="1">The sequence shown here is derived from an EMBL/GenBank/DDBJ whole genome shotgun (WGS) entry which is preliminary data.</text>
</comment>
<dbReference type="EMBL" id="JBEAFC010000007">
    <property type="protein sequence ID" value="KAL1549151.1"/>
    <property type="molecule type" value="Genomic_DNA"/>
</dbReference>
<evidence type="ECO:0008006" key="3">
    <source>
        <dbReference type="Google" id="ProtNLM"/>
    </source>
</evidence>
<keyword evidence="2" id="KW-1185">Reference proteome</keyword>
<sequence length="69" mass="8092">MFYELPRSSPSPNVAIKIDMANAYDRVQWPFLLKVMRCMGFSWTWISLIERCISSCWFTILVNWAPSEG</sequence>
<proteinExistence type="predicted"/>
<protein>
    <recommendedName>
        <fullName evidence="3">Reverse transcriptase domain-containing protein</fullName>
    </recommendedName>
</protein>